<sequence>MELKWLSWAKQIQAISQTGLAYTKDAYDQERFEMLRELSVEILNEYTQVESEIIRDLFARETGYATPKVDIRCVVIQANRLLLVKEKLDGAWALPGGWADVGLSPKEIAVKEAKEESGLDVQPVRLLAVLDKKNHGHPPAPSHVYKMFILCEVIGGTLESGLETTEAAWFDRNALPELSAERNTEAQIVRVWDMVANDEREVWLD</sequence>
<dbReference type="PANTHER" id="PTHR43046">
    <property type="entry name" value="GDP-MANNOSE MANNOSYL HYDROLASE"/>
    <property type="match status" value="1"/>
</dbReference>
<evidence type="ECO:0000256" key="1">
    <source>
        <dbReference type="ARBA" id="ARBA00001946"/>
    </source>
</evidence>
<comment type="caution">
    <text evidence="4">The sequence shown here is derived from an EMBL/GenBank/DDBJ whole genome shotgun (WGS) entry which is preliminary data.</text>
</comment>
<dbReference type="PANTHER" id="PTHR43046:SF16">
    <property type="entry name" value="ADP-RIBOSE PYROPHOSPHATASE YJHB-RELATED"/>
    <property type="match status" value="1"/>
</dbReference>
<reference evidence="4 5" key="1">
    <citation type="submission" date="2018-10" db="EMBL/GenBank/DDBJ databases">
        <title>Cohnella sp. M2MS4P-1, whole genome shotgun sequence.</title>
        <authorList>
            <person name="Tuo L."/>
        </authorList>
    </citation>
    <scope>NUCLEOTIDE SEQUENCE [LARGE SCALE GENOMIC DNA]</scope>
    <source>
        <strain evidence="4 5">M2MS4P-1</strain>
    </source>
</reference>
<gene>
    <name evidence="4" type="ORF">D7Z26_02315</name>
</gene>
<name>A0A494Y261_9BACL</name>
<evidence type="ECO:0000256" key="2">
    <source>
        <dbReference type="ARBA" id="ARBA00022801"/>
    </source>
</evidence>
<evidence type="ECO:0000259" key="3">
    <source>
        <dbReference type="PROSITE" id="PS51462"/>
    </source>
</evidence>
<dbReference type="Pfam" id="PF12535">
    <property type="entry name" value="Nudix_N"/>
    <property type="match status" value="1"/>
</dbReference>
<dbReference type="InterPro" id="IPR059176">
    <property type="entry name" value="UDP-X_N"/>
</dbReference>
<dbReference type="OrthoDB" id="9804442at2"/>
<accession>A0A494Y261</accession>
<keyword evidence="2" id="KW-0378">Hydrolase</keyword>
<dbReference type="Pfam" id="PF00293">
    <property type="entry name" value="NUDIX"/>
    <property type="match status" value="1"/>
</dbReference>
<dbReference type="Gene3D" id="3.90.79.10">
    <property type="entry name" value="Nucleoside Triphosphate Pyrophosphohydrolase"/>
    <property type="match status" value="1"/>
</dbReference>
<organism evidence="4 5">
    <name type="scientific">Cohnella endophytica</name>
    <dbReference type="NCBI Taxonomy" id="2419778"/>
    <lineage>
        <taxon>Bacteria</taxon>
        <taxon>Bacillati</taxon>
        <taxon>Bacillota</taxon>
        <taxon>Bacilli</taxon>
        <taxon>Bacillales</taxon>
        <taxon>Paenibacillaceae</taxon>
        <taxon>Cohnella</taxon>
    </lineage>
</organism>
<evidence type="ECO:0000313" key="5">
    <source>
        <dbReference type="Proteomes" id="UP000282076"/>
    </source>
</evidence>
<dbReference type="SUPFAM" id="SSF55811">
    <property type="entry name" value="Nudix"/>
    <property type="match status" value="1"/>
</dbReference>
<evidence type="ECO:0000313" key="4">
    <source>
        <dbReference type="EMBL" id="RKP56844.1"/>
    </source>
</evidence>
<dbReference type="RefSeq" id="WP_120974433.1">
    <property type="nucleotide sequence ID" value="NZ_RBZM01000002.1"/>
</dbReference>
<dbReference type="GO" id="GO:0016787">
    <property type="term" value="F:hydrolase activity"/>
    <property type="evidence" value="ECO:0007669"/>
    <property type="project" value="UniProtKB-KW"/>
</dbReference>
<dbReference type="InterPro" id="IPR000086">
    <property type="entry name" value="NUDIX_hydrolase_dom"/>
</dbReference>
<proteinExistence type="predicted"/>
<dbReference type="PROSITE" id="PS51462">
    <property type="entry name" value="NUDIX"/>
    <property type="match status" value="1"/>
</dbReference>
<dbReference type="CDD" id="cd04672">
    <property type="entry name" value="NUDIX_CDP-Chase_like"/>
    <property type="match status" value="1"/>
</dbReference>
<feature type="domain" description="Nudix hydrolase" evidence="3">
    <location>
        <begin position="66"/>
        <end position="194"/>
    </location>
</feature>
<dbReference type="InterPro" id="IPR015797">
    <property type="entry name" value="NUDIX_hydrolase-like_dom_sf"/>
</dbReference>
<protein>
    <submittedName>
        <fullName evidence="4">NUDIX domain-containing protein</fullName>
    </submittedName>
</protein>
<dbReference type="Proteomes" id="UP000282076">
    <property type="component" value="Unassembled WGS sequence"/>
</dbReference>
<dbReference type="EMBL" id="RBZM01000002">
    <property type="protein sequence ID" value="RKP56844.1"/>
    <property type="molecule type" value="Genomic_DNA"/>
</dbReference>
<dbReference type="AlphaFoldDB" id="A0A494Y261"/>
<comment type="cofactor">
    <cofactor evidence="1">
        <name>Mg(2+)</name>
        <dbReference type="ChEBI" id="CHEBI:18420"/>
    </cofactor>
</comment>
<dbReference type="Gene3D" id="6.10.250.1120">
    <property type="match status" value="1"/>
</dbReference>
<keyword evidence="5" id="KW-1185">Reference proteome</keyword>